<dbReference type="SUPFAM" id="SSF144232">
    <property type="entry name" value="HIT/MYND zinc finger-like"/>
    <property type="match status" value="1"/>
</dbReference>
<reference evidence="6" key="1">
    <citation type="submission" date="2020-05" db="EMBL/GenBank/DDBJ databases">
        <title>Mycena genomes resolve the evolution of fungal bioluminescence.</title>
        <authorList>
            <person name="Tsai I.J."/>
        </authorList>
    </citation>
    <scope>NUCLEOTIDE SEQUENCE</scope>
    <source>
        <strain evidence="6">160909Yilan</strain>
    </source>
</reference>
<name>A0A8H6Y9L2_9AGAR</name>
<comment type="caution">
    <text evidence="6">The sequence shown here is derived from an EMBL/GenBank/DDBJ whole genome shotgun (WGS) entry which is preliminary data.</text>
</comment>
<gene>
    <name evidence="6" type="ORF">MSAN_01491200</name>
</gene>
<evidence type="ECO:0000259" key="5">
    <source>
        <dbReference type="PROSITE" id="PS50865"/>
    </source>
</evidence>
<keyword evidence="7" id="KW-1185">Reference proteome</keyword>
<evidence type="ECO:0000256" key="1">
    <source>
        <dbReference type="ARBA" id="ARBA00022723"/>
    </source>
</evidence>
<dbReference type="Gene3D" id="6.10.140.2220">
    <property type="match status" value="1"/>
</dbReference>
<dbReference type="AlphaFoldDB" id="A0A8H6Y9L2"/>
<evidence type="ECO:0000313" key="6">
    <source>
        <dbReference type="EMBL" id="KAF7355733.1"/>
    </source>
</evidence>
<accession>A0A8H6Y9L2</accession>
<dbReference type="InterPro" id="IPR002893">
    <property type="entry name" value="Znf_MYND"/>
</dbReference>
<dbReference type="GO" id="GO:0008270">
    <property type="term" value="F:zinc ion binding"/>
    <property type="evidence" value="ECO:0007669"/>
    <property type="project" value="UniProtKB-KW"/>
</dbReference>
<dbReference type="Pfam" id="PF01753">
    <property type="entry name" value="zf-MYND"/>
    <property type="match status" value="1"/>
</dbReference>
<feature type="domain" description="MYND-type" evidence="5">
    <location>
        <begin position="16"/>
        <end position="60"/>
    </location>
</feature>
<dbReference type="EMBL" id="JACAZH010000011">
    <property type="protein sequence ID" value="KAF7355733.1"/>
    <property type="molecule type" value="Genomic_DNA"/>
</dbReference>
<protein>
    <recommendedName>
        <fullName evidence="5">MYND-type domain-containing protein</fullName>
    </recommendedName>
</protein>
<dbReference type="OrthoDB" id="2738407at2759"/>
<dbReference type="PROSITE" id="PS01360">
    <property type="entry name" value="ZF_MYND_1"/>
    <property type="match status" value="1"/>
</dbReference>
<proteinExistence type="predicted"/>
<keyword evidence="1" id="KW-0479">Metal-binding</keyword>
<keyword evidence="2 4" id="KW-0863">Zinc-finger</keyword>
<dbReference type="Proteomes" id="UP000623467">
    <property type="component" value="Unassembled WGS sequence"/>
</dbReference>
<evidence type="ECO:0000256" key="4">
    <source>
        <dbReference type="PROSITE-ProRule" id="PRU00134"/>
    </source>
</evidence>
<dbReference type="PROSITE" id="PS50865">
    <property type="entry name" value="ZF_MYND_2"/>
    <property type="match status" value="1"/>
</dbReference>
<organism evidence="6 7">
    <name type="scientific">Mycena sanguinolenta</name>
    <dbReference type="NCBI Taxonomy" id="230812"/>
    <lineage>
        <taxon>Eukaryota</taxon>
        <taxon>Fungi</taxon>
        <taxon>Dikarya</taxon>
        <taxon>Basidiomycota</taxon>
        <taxon>Agaricomycotina</taxon>
        <taxon>Agaricomycetes</taxon>
        <taxon>Agaricomycetidae</taxon>
        <taxon>Agaricales</taxon>
        <taxon>Marasmiineae</taxon>
        <taxon>Mycenaceae</taxon>
        <taxon>Mycena</taxon>
    </lineage>
</organism>
<keyword evidence="3" id="KW-0862">Zinc</keyword>
<evidence type="ECO:0000256" key="2">
    <source>
        <dbReference type="ARBA" id="ARBA00022771"/>
    </source>
</evidence>
<evidence type="ECO:0000256" key="3">
    <source>
        <dbReference type="ARBA" id="ARBA00022833"/>
    </source>
</evidence>
<sequence length="264" mass="30646">MNGASSSKLKYQLRQCANCLKPESCNQDGERFKICSRCKITRYCDARCQKKDWPKHKRRCEMQSDLADDRDEGQIVTLPMQAVSPLLHEWLLQYRPLLCLSLLHAQGLWDHPPPAHYIFDPQVFYVKMSSAPGISTRTKARAAFRVDNAEVVPISEFRTAAITPGHRMYDRDLKVIVEDFDAHLADRVSAGQARNPNCRICMVVHSIYFHNGFAAMQFHKNWYFEDDRRTDYSQQWRPPTDDWLDFLKATVTAGKGWDRGDVRF</sequence>
<evidence type="ECO:0000313" key="7">
    <source>
        <dbReference type="Proteomes" id="UP000623467"/>
    </source>
</evidence>